<organism evidence="2 3">
    <name type="scientific">Pholiota conissans</name>
    <dbReference type="NCBI Taxonomy" id="109636"/>
    <lineage>
        <taxon>Eukaryota</taxon>
        <taxon>Fungi</taxon>
        <taxon>Dikarya</taxon>
        <taxon>Basidiomycota</taxon>
        <taxon>Agaricomycotina</taxon>
        <taxon>Agaricomycetes</taxon>
        <taxon>Agaricomycetidae</taxon>
        <taxon>Agaricales</taxon>
        <taxon>Agaricineae</taxon>
        <taxon>Strophariaceae</taxon>
        <taxon>Pholiota</taxon>
    </lineage>
</organism>
<proteinExistence type="predicted"/>
<evidence type="ECO:0000256" key="1">
    <source>
        <dbReference type="SAM" id="Phobius"/>
    </source>
</evidence>
<feature type="transmembrane region" description="Helical" evidence="1">
    <location>
        <begin position="6"/>
        <end position="29"/>
    </location>
</feature>
<dbReference type="Proteomes" id="UP000807469">
    <property type="component" value="Unassembled WGS sequence"/>
</dbReference>
<name>A0A9P6CUF8_9AGAR</name>
<evidence type="ECO:0000313" key="2">
    <source>
        <dbReference type="EMBL" id="KAF9480501.1"/>
    </source>
</evidence>
<reference evidence="2" key="1">
    <citation type="submission" date="2020-11" db="EMBL/GenBank/DDBJ databases">
        <authorList>
            <consortium name="DOE Joint Genome Institute"/>
            <person name="Ahrendt S."/>
            <person name="Riley R."/>
            <person name="Andreopoulos W."/>
            <person name="Labutti K."/>
            <person name="Pangilinan J."/>
            <person name="Ruiz-Duenas F.J."/>
            <person name="Barrasa J.M."/>
            <person name="Sanchez-Garcia M."/>
            <person name="Camarero S."/>
            <person name="Miyauchi S."/>
            <person name="Serrano A."/>
            <person name="Linde D."/>
            <person name="Babiker R."/>
            <person name="Drula E."/>
            <person name="Ayuso-Fernandez I."/>
            <person name="Pacheco R."/>
            <person name="Padilla G."/>
            <person name="Ferreira P."/>
            <person name="Barriuso J."/>
            <person name="Kellner H."/>
            <person name="Castanera R."/>
            <person name="Alfaro M."/>
            <person name="Ramirez L."/>
            <person name="Pisabarro A.G."/>
            <person name="Kuo A."/>
            <person name="Tritt A."/>
            <person name="Lipzen A."/>
            <person name="He G."/>
            <person name="Yan M."/>
            <person name="Ng V."/>
            <person name="Cullen D."/>
            <person name="Martin F."/>
            <person name="Rosso M.-N."/>
            <person name="Henrissat B."/>
            <person name="Hibbett D."/>
            <person name="Martinez A.T."/>
            <person name="Grigoriev I.V."/>
        </authorList>
    </citation>
    <scope>NUCLEOTIDE SEQUENCE</scope>
    <source>
        <strain evidence="2">CIRM-BRFM 674</strain>
    </source>
</reference>
<evidence type="ECO:0000313" key="3">
    <source>
        <dbReference type="Proteomes" id="UP000807469"/>
    </source>
</evidence>
<dbReference type="EMBL" id="MU155193">
    <property type="protein sequence ID" value="KAF9480501.1"/>
    <property type="molecule type" value="Genomic_DNA"/>
</dbReference>
<keyword evidence="1" id="KW-0472">Membrane</keyword>
<accession>A0A9P6CUF8</accession>
<protein>
    <submittedName>
        <fullName evidence="2">Uncharacterized protein</fullName>
    </submittedName>
</protein>
<keyword evidence="1" id="KW-0812">Transmembrane</keyword>
<keyword evidence="3" id="KW-1185">Reference proteome</keyword>
<comment type="caution">
    <text evidence="2">The sequence shown here is derived from an EMBL/GenBank/DDBJ whole genome shotgun (WGS) entry which is preliminary data.</text>
</comment>
<keyword evidence="1" id="KW-1133">Transmembrane helix</keyword>
<gene>
    <name evidence="2" type="ORF">BDN70DRAFT_877483</name>
</gene>
<dbReference type="AlphaFoldDB" id="A0A9P6CUF8"/>
<sequence length="51" mass="5744">MFETEFVSNITILVFALVLYLPSSTLTFLKDQHLIPPKHGTNPKIIMAISL</sequence>